<gene>
    <name evidence="2" type="ORF">TTAC_LOCUS9747</name>
</gene>
<dbReference type="AlphaFoldDB" id="A0A0R3X887"/>
<proteinExistence type="predicted"/>
<reference evidence="4" key="1">
    <citation type="submission" date="2017-02" db="UniProtKB">
        <authorList>
            <consortium name="WormBaseParasite"/>
        </authorList>
    </citation>
    <scope>IDENTIFICATION</scope>
</reference>
<name>A0A0R3X887_HYDTA</name>
<feature type="chain" id="PRO_5043133277" evidence="1">
    <location>
        <begin position="16"/>
        <end position="111"/>
    </location>
</feature>
<reference evidence="2 3" key="2">
    <citation type="submission" date="2018-11" db="EMBL/GenBank/DDBJ databases">
        <authorList>
            <consortium name="Pathogen Informatics"/>
        </authorList>
    </citation>
    <scope>NUCLEOTIDE SEQUENCE [LARGE SCALE GENOMIC DNA]</scope>
</reference>
<keyword evidence="3" id="KW-1185">Reference proteome</keyword>
<evidence type="ECO:0000313" key="3">
    <source>
        <dbReference type="Proteomes" id="UP000274429"/>
    </source>
</evidence>
<dbReference type="WBParaSite" id="TTAC_0000976201-mRNA-1">
    <property type="protein sequence ID" value="TTAC_0000976201-mRNA-1"/>
    <property type="gene ID" value="TTAC_0000976201"/>
</dbReference>
<organism evidence="4">
    <name type="scientific">Hydatigena taeniaeformis</name>
    <name type="common">Feline tapeworm</name>
    <name type="synonym">Taenia taeniaeformis</name>
    <dbReference type="NCBI Taxonomy" id="6205"/>
    <lineage>
        <taxon>Eukaryota</taxon>
        <taxon>Metazoa</taxon>
        <taxon>Spiralia</taxon>
        <taxon>Lophotrochozoa</taxon>
        <taxon>Platyhelminthes</taxon>
        <taxon>Cestoda</taxon>
        <taxon>Eucestoda</taxon>
        <taxon>Cyclophyllidea</taxon>
        <taxon>Taeniidae</taxon>
        <taxon>Hydatigera</taxon>
    </lineage>
</organism>
<evidence type="ECO:0000256" key="1">
    <source>
        <dbReference type="SAM" id="SignalP"/>
    </source>
</evidence>
<dbReference type="EMBL" id="UYWX01021019">
    <property type="protein sequence ID" value="VDM34660.1"/>
    <property type="molecule type" value="Genomic_DNA"/>
</dbReference>
<protein>
    <submittedName>
        <fullName evidence="4">Secreted protein</fullName>
    </submittedName>
</protein>
<evidence type="ECO:0000313" key="4">
    <source>
        <dbReference type="WBParaSite" id="TTAC_0000976201-mRNA-1"/>
    </source>
</evidence>
<sequence>MWLFILLFYLFPLRAELQEDLLFRSGDYAIYCTRLDKFGNCSALRIDSSKNDFKEPSASRNSTKFALGTFSRPRLSSRMVRRDAEMFEVSVREETEDVRKLKTAHDEVEFF</sequence>
<accession>A0A0R3X887</accession>
<feature type="signal peptide" evidence="1">
    <location>
        <begin position="1"/>
        <end position="15"/>
    </location>
</feature>
<dbReference type="Proteomes" id="UP000274429">
    <property type="component" value="Unassembled WGS sequence"/>
</dbReference>
<keyword evidence="1" id="KW-0732">Signal</keyword>
<evidence type="ECO:0000313" key="2">
    <source>
        <dbReference type="EMBL" id="VDM34660.1"/>
    </source>
</evidence>